<sequence length="152" mass="16941">LELNFSNSVFSSMMVNFGPSTWTYIHTDSKNDIRVPCAVTSGGNYNWKLGGHLVLWDFKVILEFPPGATILLPSALLRHSNIPVGAGETHVSVMQYTAGGIQWWLEYGGRTEEAFAAEDPEGYAKMLSTCNDCWKEALAKFCTLDELKSGWW</sequence>
<dbReference type="Proteomes" id="UP000053593">
    <property type="component" value="Unassembled WGS sequence"/>
</dbReference>
<evidence type="ECO:0000313" key="1">
    <source>
        <dbReference type="EMBL" id="KIK52537.1"/>
    </source>
</evidence>
<evidence type="ECO:0000313" key="2">
    <source>
        <dbReference type="Proteomes" id="UP000053593"/>
    </source>
</evidence>
<dbReference type="HOGENOM" id="CLU_031314_0_0_1"/>
<proteinExistence type="predicted"/>
<dbReference type="OrthoDB" id="3253621at2759"/>
<dbReference type="AlphaFoldDB" id="A0A0D0C410"/>
<accession>A0A0D0C410</accession>
<protein>
    <recommendedName>
        <fullName evidence="3">JmjC domain-containing protein</fullName>
    </recommendedName>
</protein>
<dbReference type="EMBL" id="KN834841">
    <property type="protein sequence ID" value="KIK52537.1"/>
    <property type="molecule type" value="Genomic_DNA"/>
</dbReference>
<organism evidence="1 2">
    <name type="scientific">Collybiopsis luxurians FD-317 M1</name>
    <dbReference type="NCBI Taxonomy" id="944289"/>
    <lineage>
        <taxon>Eukaryota</taxon>
        <taxon>Fungi</taxon>
        <taxon>Dikarya</taxon>
        <taxon>Basidiomycota</taxon>
        <taxon>Agaricomycotina</taxon>
        <taxon>Agaricomycetes</taxon>
        <taxon>Agaricomycetidae</taxon>
        <taxon>Agaricales</taxon>
        <taxon>Marasmiineae</taxon>
        <taxon>Omphalotaceae</taxon>
        <taxon>Collybiopsis</taxon>
        <taxon>Collybiopsis luxurians</taxon>
    </lineage>
</organism>
<gene>
    <name evidence="1" type="ORF">GYMLUDRAFT_180009</name>
</gene>
<name>A0A0D0C410_9AGAR</name>
<evidence type="ECO:0008006" key="3">
    <source>
        <dbReference type="Google" id="ProtNLM"/>
    </source>
</evidence>
<feature type="non-terminal residue" evidence="1">
    <location>
        <position position="1"/>
    </location>
</feature>
<dbReference type="Gene3D" id="3.60.130.30">
    <property type="match status" value="1"/>
</dbReference>
<reference evidence="1 2" key="1">
    <citation type="submission" date="2014-04" db="EMBL/GenBank/DDBJ databases">
        <title>Evolutionary Origins and Diversification of the Mycorrhizal Mutualists.</title>
        <authorList>
            <consortium name="DOE Joint Genome Institute"/>
            <consortium name="Mycorrhizal Genomics Consortium"/>
            <person name="Kohler A."/>
            <person name="Kuo A."/>
            <person name="Nagy L.G."/>
            <person name="Floudas D."/>
            <person name="Copeland A."/>
            <person name="Barry K.W."/>
            <person name="Cichocki N."/>
            <person name="Veneault-Fourrey C."/>
            <person name="LaButti K."/>
            <person name="Lindquist E.A."/>
            <person name="Lipzen A."/>
            <person name="Lundell T."/>
            <person name="Morin E."/>
            <person name="Murat C."/>
            <person name="Riley R."/>
            <person name="Ohm R."/>
            <person name="Sun H."/>
            <person name="Tunlid A."/>
            <person name="Henrissat B."/>
            <person name="Grigoriev I.V."/>
            <person name="Hibbett D.S."/>
            <person name="Martin F."/>
        </authorList>
    </citation>
    <scope>NUCLEOTIDE SEQUENCE [LARGE SCALE GENOMIC DNA]</scope>
    <source>
        <strain evidence="1 2">FD-317 M1</strain>
    </source>
</reference>
<keyword evidence="2" id="KW-1185">Reference proteome</keyword>